<gene>
    <name evidence="1" type="ORF">GOODEAATRI_034255</name>
</gene>
<evidence type="ECO:0000313" key="1">
    <source>
        <dbReference type="EMBL" id="MEQ2190291.1"/>
    </source>
</evidence>
<name>A0ABV0Q3D1_9TELE</name>
<reference evidence="1 2" key="1">
    <citation type="submission" date="2021-06" db="EMBL/GenBank/DDBJ databases">
        <authorList>
            <person name="Palmer J.M."/>
        </authorList>
    </citation>
    <scope>NUCLEOTIDE SEQUENCE [LARGE SCALE GENOMIC DNA]</scope>
    <source>
        <strain evidence="1 2">GA_2019</strain>
        <tissue evidence="1">Muscle</tissue>
    </source>
</reference>
<accession>A0ABV0Q3D1</accession>
<dbReference type="EMBL" id="JAHRIO010098296">
    <property type="protein sequence ID" value="MEQ2190291.1"/>
    <property type="molecule type" value="Genomic_DNA"/>
</dbReference>
<sequence>MVVEGDNLGLFCTLQRVLKKFLHSMSLPPNVLWMNILKILKLQRRAKATSLKSLNTADDALCHEGGQNHTKVEMSGYDAQHLVQRTPNTGYLLIKTFYQMSSSVVEACLAHLVIKLTINSSV</sequence>
<organism evidence="1 2">
    <name type="scientific">Goodea atripinnis</name>
    <dbReference type="NCBI Taxonomy" id="208336"/>
    <lineage>
        <taxon>Eukaryota</taxon>
        <taxon>Metazoa</taxon>
        <taxon>Chordata</taxon>
        <taxon>Craniata</taxon>
        <taxon>Vertebrata</taxon>
        <taxon>Euteleostomi</taxon>
        <taxon>Actinopterygii</taxon>
        <taxon>Neopterygii</taxon>
        <taxon>Teleostei</taxon>
        <taxon>Neoteleostei</taxon>
        <taxon>Acanthomorphata</taxon>
        <taxon>Ovalentaria</taxon>
        <taxon>Atherinomorphae</taxon>
        <taxon>Cyprinodontiformes</taxon>
        <taxon>Goodeidae</taxon>
        <taxon>Goodea</taxon>
    </lineage>
</organism>
<proteinExistence type="predicted"/>
<keyword evidence="2" id="KW-1185">Reference proteome</keyword>
<evidence type="ECO:0000313" key="2">
    <source>
        <dbReference type="Proteomes" id="UP001476798"/>
    </source>
</evidence>
<dbReference type="Proteomes" id="UP001476798">
    <property type="component" value="Unassembled WGS sequence"/>
</dbReference>
<comment type="caution">
    <text evidence="1">The sequence shown here is derived from an EMBL/GenBank/DDBJ whole genome shotgun (WGS) entry which is preliminary data.</text>
</comment>
<protein>
    <submittedName>
        <fullName evidence="1">Uncharacterized protein</fullName>
    </submittedName>
</protein>